<comment type="caution">
    <text evidence="2">The sequence shown here is derived from an EMBL/GenBank/DDBJ whole genome shotgun (WGS) entry which is preliminary data.</text>
</comment>
<sequence length="158" mass="17755">MEPPEVVKTVGRPKLKRDKVPDEAGKRKGEWSQSRNGSTMHCKKCAEPNHNTRGCYNTEVETQQSVYSTTQPYGPEIDIEEDSSLRPMVVSEVTRLEERKKKPKPTIGSRRIGFTGVASGVAATTLHQLQNGGKKKRLKMMVRKGQEILDNDDNDVNF</sequence>
<evidence type="ECO:0000313" key="3">
    <source>
        <dbReference type="Proteomes" id="UP000824120"/>
    </source>
</evidence>
<feature type="compositionally biased region" description="Basic and acidic residues" evidence="1">
    <location>
        <begin position="18"/>
        <end position="30"/>
    </location>
</feature>
<name>A0A9J5VYZ4_SOLCO</name>
<feature type="region of interest" description="Disordered" evidence="1">
    <location>
        <begin position="1"/>
        <end position="53"/>
    </location>
</feature>
<keyword evidence="3" id="KW-1185">Reference proteome</keyword>
<accession>A0A9J5VYZ4</accession>
<dbReference type="AlphaFoldDB" id="A0A9J5VYZ4"/>
<gene>
    <name evidence="2" type="ORF">H5410_064613</name>
</gene>
<protein>
    <submittedName>
        <fullName evidence="2">Uncharacterized protein</fullName>
    </submittedName>
</protein>
<proteinExistence type="predicted"/>
<reference evidence="2" key="1">
    <citation type="submission" date="2020-09" db="EMBL/GenBank/DDBJ databases">
        <title>De no assembly of potato wild relative species, Solanum commersonii.</title>
        <authorList>
            <person name="Cho K."/>
        </authorList>
    </citation>
    <scope>NUCLEOTIDE SEQUENCE</scope>
    <source>
        <strain evidence="2">LZ3.2</strain>
        <tissue evidence="2">Leaf</tissue>
    </source>
</reference>
<organism evidence="2 3">
    <name type="scientific">Solanum commersonii</name>
    <name type="common">Commerson's wild potato</name>
    <name type="synonym">Commerson's nightshade</name>
    <dbReference type="NCBI Taxonomy" id="4109"/>
    <lineage>
        <taxon>Eukaryota</taxon>
        <taxon>Viridiplantae</taxon>
        <taxon>Streptophyta</taxon>
        <taxon>Embryophyta</taxon>
        <taxon>Tracheophyta</taxon>
        <taxon>Spermatophyta</taxon>
        <taxon>Magnoliopsida</taxon>
        <taxon>eudicotyledons</taxon>
        <taxon>Gunneridae</taxon>
        <taxon>Pentapetalae</taxon>
        <taxon>asterids</taxon>
        <taxon>lamiids</taxon>
        <taxon>Solanales</taxon>
        <taxon>Solanaceae</taxon>
        <taxon>Solanoideae</taxon>
        <taxon>Solaneae</taxon>
        <taxon>Solanum</taxon>
    </lineage>
</organism>
<dbReference type="OrthoDB" id="1280323at2759"/>
<evidence type="ECO:0000256" key="1">
    <source>
        <dbReference type="SAM" id="MobiDB-lite"/>
    </source>
</evidence>
<dbReference type="EMBL" id="JACXVP010000147">
    <property type="protein sequence ID" value="KAG5568370.1"/>
    <property type="molecule type" value="Genomic_DNA"/>
</dbReference>
<dbReference type="Proteomes" id="UP000824120">
    <property type="component" value="Unassembled WGS sequence"/>
</dbReference>
<evidence type="ECO:0000313" key="2">
    <source>
        <dbReference type="EMBL" id="KAG5568370.1"/>
    </source>
</evidence>